<feature type="transmembrane region" description="Helical" evidence="7">
    <location>
        <begin position="420"/>
        <end position="443"/>
    </location>
</feature>
<dbReference type="PANTHER" id="PTHR43507:SF4">
    <property type="entry name" value="PROTON-TRANSLOCATING NADH-QUINONE OXIDOREDUCTASE, CHAIN M"/>
    <property type="match status" value="1"/>
</dbReference>
<dbReference type="InterPro" id="IPR003918">
    <property type="entry name" value="NADH_UbQ_OxRdtase"/>
</dbReference>
<dbReference type="GO" id="GO:0012505">
    <property type="term" value="C:endomembrane system"/>
    <property type="evidence" value="ECO:0007669"/>
    <property type="project" value="UniProtKB-SubCell"/>
</dbReference>
<evidence type="ECO:0000313" key="10">
    <source>
        <dbReference type="Proteomes" id="UP000316238"/>
    </source>
</evidence>
<dbReference type="NCBIfam" id="TIGR01972">
    <property type="entry name" value="NDH_I_M"/>
    <property type="match status" value="1"/>
</dbReference>
<comment type="subcellular location">
    <subcellularLocation>
        <location evidence="1">Endomembrane system</location>
        <topology evidence="1">Multi-pass membrane protein</topology>
    </subcellularLocation>
    <subcellularLocation>
        <location evidence="6">Membrane</location>
        <topology evidence="6">Multi-pass membrane protein</topology>
    </subcellularLocation>
</comment>
<name>A0A521G465_9BACT</name>
<feature type="transmembrane region" description="Helical" evidence="7">
    <location>
        <begin position="124"/>
        <end position="142"/>
    </location>
</feature>
<dbReference type="GO" id="GO:0048039">
    <property type="term" value="F:ubiquinone binding"/>
    <property type="evidence" value="ECO:0007669"/>
    <property type="project" value="TreeGrafter"/>
</dbReference>
<dbReference type="GO" id="GO:0042773">
    <property type="term" value="P:ATP synthesis coupled electron transport"/>
    <property type="evidence" value="ECO:0007669"/>
    <property type="project" value="InterPro"/>
</dbReference>
<dbReference type="InterPro" id="IPR001750">
    <property type="entry name" value="ND/Mrp_TM"/>
</dbReference>
<feature type="transmembrane region" description="Helical" evidence="7">
    <location>
        <begin position="312"/>
        <end position="335"/>
    </location>
</feature>
<keyword evidence="4 7" id="KW-1133">Transmembrane helix</keyword>
<evidence type="ECO:0000256" key="2">
    <source>
        <dbReference type="ARBA" id="ARBA00009025"/>
    </source>
</evidence>
<feature type="transmembrane region" description="Helical" evidence="7">
    <location>
        <begin position="36"/>
        <end position="55"/>
    </location>
</feature>
<dbReference type="GO" id="GO:0015990">
    <property type="term" value="P:electron transport coupled proton transport"/>
    <property type="evidence" value="ECO:0007669"/>
    <property type="project" value="TreeGrafter"/>
</dbReference>
<gene>
    <name evidence="9" type="ORF">CDV28_10355</name>
</gene>
<dbReference type="GO" id="GO:0008137">
    <property type="term" value="F:NADH dehydrogenase (ubiquinone) activity"/>
    <property type="evidence" value="ECO:0007669"/>
    <property type="project" value="InterPro"/>
</dbReference>
<evidence type="ECO:0000256" key="1">
    <source>
        <dbReference type="ARBA" id="ARBA00004127"/>
    </source>
</evidence>
<reference evidence="9" key="1">
    <citation type="submission" date="2017-07" db="EMBL/GenBank/DDBJ databases">
        <title>The cable genome - Insights into the physiology and evolution of filamentous bacteria capable of sulfide oxidation via long distance electron transfer.</title>
        <authorList>
            <person name="Thorup C."/>
            <person name="Bjerg J.T."/>
            <person name="Schreiber L."/>
            <person name="Nielsen L.P."/>
            <person name="Kjeldsen K.U."/>
            <person name="Boesen T."/>
            <person name="Boggild A."/>
            <person name="Meysman F."/>
            <person name="Geelhoed J."/>
            <person name="Schramm A."/>
        </authorList>
    </citation>
    <scope>NUCLEOTIDE SEQUENCE [LARGE SCALE GENOMIC DNA]</scope>
    <source>
        <strain evidence="9">GS</strain>
    </source>
</reference>
<evidence type="ECO:0000256" key="3">
    <source>
        <dbReference type="ARBA" id="ARBA00022692"/>
    </source>
</evidence>
<dbReference type="PRINTS" id="PR01437">
    <property type="entry name" value="NUOXDRDTASE4"/>
</dbReference>
<proteinExistence type="inferred from homology"/>
<feature type="transmembrane region" description="Helical" evidence="7">
    <location>
        <begin position="463"/>
        <end position="486"/>
    </location>
</feature>
<keyword evidence="5 7" id="KW-0472">Membrane</keyword>
<comment type="similarity">
    <text evidence="2">Belongs to the complex I subunit 4 family.</text>
</comment>
<keyword evidence="3 6" id="KW-0812">Transmembrane</keyword>
<dbReference type="Proteomes" id="UP000316238">
    <property type="component" value="Unassembled WGS sequence"/>
</dbReference>
<feature type="transmembrane region" description="Helical" evidence="7">
    <location>
        <begin position="341"/>
        <end position="362"/>
    </location>
</feature>
<protein>
    <submittedName>
        <fullName evidence="9">NADH dehydrogenase subunit M</fullName>
    </submittedName>
</protein>
<comment type="caution">
    <text evidence="9">The sequence shown here is derived from an EMBL/GenBank/DDBJ whole genome shotgun (WGS) entry which is preliminary data.</text>
</comment>
<feature type="transmembrane region" description="Helical" evidence="7">
    <location>
        <begin position="382"/>
        <end position="400"/>
    </location>
</feature>
<sequence length="503" mass="54564">MNGSFLLTLIWAVPFLTALVSLPVDRDDHRRIKKISLAGNLINLLLVIGLTFAFISAEAEHPAAAGAKLSQFHFTGKTVWLQMLNIEYNIGVDAISVLMMLLTAIVIFCGVLASWGVEKQAKEFFVLLNVLVAGVYGVFISLDLFTFFVFYEIAVLPMYLLIGLWGTGKKEYSAMKLTLMLVAGSAFILAGILGLYFESGMNSFDLQKLAQATFSPEFQYWAFPIIFLGFGVLGAIFPFHTWSPDGHASAPTAVSMLHAGVLMKLGGYGCLRVGMYLLPEGANMWMSFFLVLVTINVLYGAFGAIKQTDLKYITAYSSVSHCGMVLFGFTALTFAGIKGGVLQMISHGLMTALFFCLIGMIYGRTHTRTVSEMGGLMKVMPFLSVAYVIVGLAGLGLPGLSGFVAEANVFVGAFANPAPLYRFCTVLAVLSIVVTAVYVLRAVNGLVNGPISDHYKTLTDASLIEKIPVTILLFCLFAMGILPGWIVELVNGAVHPIYNNLMR</sequence>
<feature type="transmembrane region" description="Helical" evidence="7">
    <location>
        <begin position="284"/>
        <end position="305"/>
    </location>
</feature>
<feature type="transmembrane region" description="Helical" evidence="7">
    <location>
        <begin position="177"/>
        <end position="198"/>
    </location>
</feature>
<evidence type="ECO:0000256" key="4">
    <source>
        <dbReference type="ARBA" id="ARBA00022989"/>
    </source>
</evidence>
<evidence type="ECO:0000256" key="7">
    <source>
        <dbReference type="SAM" id="Phobius"/>
    </source>
</evidence>
<dbReference type="InterPro" id="IPR010227">
    <property type="entry name" value="NADH_Q_OxRdtase_chainM/4"/>
</dbReference>
<feature type="transmembrane region" description="Helical" evidence="7">
    <location>
        <begin position="218"/>
        <end position="242"/>
    </location>
</feature>
<feature type="transmembrane region" description="Helical" evidence="7">
    <location>
        <begin position="254"/>
        <end position="278"/>
    </location>
</feature>
<dbReference type="GO" id="GO:0016020">
    <property type="term" value="C:membrane"/>
    <property type="evidence" value="ECO:0007669"/>
    <property type="project" value="UniProtKB-SubCell"/>
</dbReference>
<organism evidence="9 10">
    <name type="scientific">Candidatus Electronema aureum</name>
    <dbReference type="NCBI Taxonomy" id="2005002"/>
    <lineage>
        <taxon>Bacteria</taxon>
        <taxon>Pseudomonadati</taxon>
        <taxon>Thermodesulfobacteriota</taxon>
        <taxon>Desulfobulbia</taxon>
        <taxon>Desulfobulbales</taxon>
        <taxon>Desulfobulbaceae</taxon>
        <taxon>Candidatus Electronema</taxon>
    </lineage>
</organism>
<dbReference type="EMBL" id="NQJD01000003">
    <property type="protein sequence ID" value="TAA75816.1"/>
    <property type="molecule type" value="Genomic_DNA"/>
</dbReference>
<evidence type="ECO:0000313" key="9">
    <source>
        <dbReference type="EMBL" id="TAA75816.1"/>
    </source>
</evidence>
<feature type="domain" description="NADH:quinone oxidoreductase/Mrp antiporter transmembrane" evidence="8">
    <location>
        <begin position="141"/>
        <end position="428"/>
    </location>
</feature>
<dbReference type="Pfam" id="PF00361">
    <property type="entry name" value="Proton_antipo_M"/>
    <property type="match status" value="1"/>
</dbReference>
<feature type="transmembrane region" description="Helical" evidence="7">
    <location>
        <begin position="94"/>
        <end position="117"/>
    </location>
</feature>
<feature type="transmembrane region" description="Helical" evidence="7">
    <location>
        <begin position="148"/>
        <end position="165"/>
    </location>
</feature>
<feature type="transmembrane region" description="Helical" evidence="7">
    <location>
        <begin position="6"/>
        <end position="24"/>
    </location>
</feature>
<accession>A0A521G465</accession>
<evidence type="ECO:0000256" key="5">
    <source>
        <dbReference type="ARBA" id="ARBA00023136"/>
    </source>
</evidence>
<dbReference type="AlphaFoldDB" id="A0A521G465"/>
<dbReference type="PANTHER" id="PTHR43507">
    <property type="entry name" value="NADH-UBIQUINONE OXIDOREDUCTASE CHAIN 4"/>
    <property type="match status" value="1"/>
</dbReference>
<dbReference type="GO" id="GO:0003954">
    <property type="term" value="F:NADH dehydrogenase activity"/>
    <property type="evidence" value="ECO:0007669"/>
    <property type="project" value="TreeGrafter"/>
</dbReference>
<evidence type="ECO:0000259" key="8">
    <source>
        <dbReference type="Pfam" id="PF00361"/>
    </source>
</evidence>
<evidence type="ECO:0000256" key="6">
    <source>
        <dbReference type="RuleBase" id="RU000320"/>
    </source>
</evidence>
<keyword evidence="10" id="KW-1185">Reference proteome</keyword>